<evidence type="ECO:0000256" key="3">
    <source>
        <dbReference type="ARBA" id="ARBA00022475"/>
    </source>
</evidence>
<gene>
    <name evidence="9" type="ORF">JOF53_007937</name>
</gene>
<evidence type="ECO:0000256" key="1">
    <source>
        <dbReference type="ARBA" id="ARBA00004651"/>
    </source>
</evidence>
<name>A0ABS5ATQ3_9PSEU</name>
<reference evidence="9 10" key="1">
    <citation type="submission" date="2021-03" db="EMBL/GenBank/DDBJ databases">
        <title>Sequencing the genomes of 1000 actinobacteria strains.</title>
        <authorList>
            <person name="Klenk H.-P."/>
        </authorList>
    </citation>
    <scope>NUCLEOTIDE SEQUENCE [LARGE SCALE GENOMIC DNA]</scope>
    <source>
        <strain evidence="9 10">DSM 44580</strain>
    </source>
</reference>
<dbReference type="PANTHER" id="PTHR30193">
    <property type="entry name" value="ABC TRANSPORTER PERMEASE PROTEIN"/>
    <property type="match status" value="1"/>
</dbReference>
<feature type="domain" description="ABC transmembrane type-1" evidence="8">
    <location>
        <begin position="72"/>
        <end position="286"/>
    </location>
</feature>
<accession>A0ABS5ATQ3</accession>
<comment type="caution">
    <text evidence="9">The sequence shown here is derived from an EMBL/GenBank/DDBJ whole genome shotgun (WGS) entry which is preliminary data.</text>
</comment>
<evidence type="ECO:0000259" key="8">
    <source>
        <dbReference type="PROSITE" id="PS50928"/>
    </source>
</evidence>
<keyword evidence="3" id="KW-1003">Cell membrane</keyword>
<proteinExistence type="inferred from homology"/>
<feature type="transmembrane region" description="Helical" evidence="7">
    <location>
        <begin position="12"/>
        <end position="31"/>
    </location>
</feature>
<evidence type="ECO:0000256" key="7">
    <source>
        <dbReference type="RuleBase" id="RU363032"/>
    </source>
</evidence>
<evidence type="ECO:0000256" key="2">
    <source>
        <dbReference type="ARBA" id="ARBA00022448"/>
    </source>
</evidence>
<dbReference type="PANTHER" id="PTHR30193:SF44">
    <property type="entry name" value="LACTOSE TRANSPORT SYSTEM PERMEASE PROTEIN LACF"/>
    <property type="match status" value="1"/>
</dbReference>
<evidence type="ECO:0000313" key="10">
    <source>
        <dbReference type="Proteomes" id="UP001519363"/>
    </source>
</evidence>
<feature type="transmembrane region" description="Helical" evidence="7">
    <location>
        <begin position="267"/>
        <end position="290"/>
    </location>
</feature>
<keyword evidence="10" id="KW-1185">Reference proteome</keyword>
<evidence type="ECO:0000256" key="5">
    <source>
        <dbReference type="ARBA" id="ARBA00022989"/>
    </source>
</evidence>
<protein>
    <submittedName>
        <fullName evidence="9">Multiple sugar transport system permease protein</fullName>
    </submittedName>
</protein>
<dbReference type="InterPro" id="IPR035906">
    <property type="entry name" value="MetI-like_sf"/>
</dbReference>
<keyword evidence="2 7" id="KW-0813">Transport</keyword>
<keyword evidence="6 7" id="KW-0472">Membrane</keyword>
<comment type="subcellular location">
    <subcellularLocation>
        <location evidence="1 7">Cell membrane</location>
        <topology evidence="1 7">Multi-pass membrane protein</topology>
    </subcellularLocation>
</comment>
<keyword evidence="4 7" id="KW-0812">Transmembrane</keyword>
<dbReference type="CDD" id="cd06261">
    <property type="entry name" value="TM_PBP2"/>
    <property type="match status" value="1"/>
</dbReference>
<dbReference type="InterPro" id="IPR000515">
    <property type="entry name" value="MetI-like"/>
</dbReference>
<comment type="similarity">
    <text evidence="7">Belongs to the binding-protein-dependent transport system permease family.</text>
</comment>
<dbReference type="Proteomes" id="UP001519363">
    <property type="component" value="Unassembled WGS sequence"/>
</dbReference>
<feature type="transmembrane region" description="Helical" evidence="7">
    <location>
        <begin position="109"/>
        <end position="130"/>
    </location>
</feature>
<feature type="transmembrane region" description="Helical" evidence="7">
    <location>
        <begin position="213"/>
        <end position="232"/>
    </location>
</feature>
<dbReference type="PROSITE" id="PS50928">
    <property type="entry name" value="ABC_TM1"/>
    <property type="match status" value="1"/>
</dbReference>
<dbReference type="RefSeq" id="WP_086786134.1">
    <property type="nucleotide sequence ID" value="NZ_JAGIOO010000001.1"/>
</dbReference>
<evidence type="ECO:0000256" key="4">
    <source>
        <dbReference type="ARBA" id="ARBA00022692"/>
    </source>
</evidence>
<dbReference type="EMBL" id="JAGIOO010000001">
    <property type="protein sequence ID" value="MBP2479065.1"/>
    <property type="molecule type" value="Genomic_DNA"/>
</dbReference>
<feature type="transmembrane region" description="Helical" evidence="7">
    <location>
        <begin position="76"/>
        <end position="97"/>
    </location>
</feature>
<dbReference type="InterPro" id="IPR051393">
    <property type="entry name" value="ABC_transporter_permease"/>
</dbReference>
<evidence type="ECO:0000313" key="9">
    <source>
        <dbReference type="EMBL" id="MBP2479065.1"/>
    </source>
</evidence>
<keyword evidence="5 7" id="KW-1133">Transmembrane helix</keyword>
<keyword evidence="9" id="KW-0762">Sugar transport</keyword>
<dbReference type="SUPFAM" id="SSF161098">
    <property type="entry name" value="MetI-like"/>
    <property type="match status" value="1"/>
</dbReference>
<dbReference type="Gene3D" id="1.10.3720.10">
    <property type="entry name" value="MetI-like"/>
    <property type="match status" value="1"/>
</dbReference>
<dbReference type="Pfam" id="PF00528">
    <property type="entry name" value="BPD_transp_1"/>
    <property type="match status" value="1"/>
</dbReference>
<sequence length="295" mass="31323">MSARTPLGRHRWYVPLLFVGPVLLVQGTFLFTPLVNTFVLAFTNASTVGGGHFTGLDNFARLAGDEEFWAAVGRTFLYLAITAPVIVLLSTSLAILVNTRLRGSGVVRALLFSPMVMPLATVAVLFQFVLRSDGLANQLLTGLHLIAAPLPFLTSSDLALLSLTLVTVWRGCALATLITLAALQNVSEDLDEAARIDGAGWLRRTWSVTLPQIRGTTVLVGVLAAISALRVFTEPYVLTGGGPGDATETIVLYLFERGVSPGTQAGYASAISLVLFVFVLAAAAVTGVLAKRRRA</sequence>
<organism evidence="9 10">
    <name type="scientific">Crossiella equi</name>
    <dbReference type="NCBI Taxonomy" id="130796"/>
    <lineage>
        <taxon>Bacteria</taxon>
        <taxon>Bacillati</taxon>
        <taxon>Actinomycetota</taxon>
        <taxon>Actinomycetes</taxon>
        <taxon>Pseudonocardiales</taxon>
        <taxon>Pseudonocardiaceae</taxon>
        <taxon>Crossiella</taxon>
    </lineage>
</organism>
<evidence type="ECO:0000256" key="6">
    <source>
        <dbReference type="ARBA" id="ARBA00023136"/>
    </source>
</evidence>